<protein>
    <submittedName>
        <fullName evidence="1">Porin domain, eukaryotic porin/Tom40</fullName>
    </submittedName>
</protein>
<reference evidence="1" key="1">
    <citation type="journal article" date="2019" name="Sci. Rep.">
        <title>Draft genome of Tanacetum cinerariifolium, the natural source of mosquito coil.</title>
        <authorList>
            <person name="Yamashiro T."/>
            <person name="Shiraishi A."/>
            <person name="Satake H."/>
            <person name="Nakayama K."/>
        </authorList>
    </citation>
    <scope>NUCLEOTIDE SEQUENCE</scope>
</reference>
<proteinExistence type="predicted"/>
<organism evidence="1">
    <name type="scientific">Tanacetum cinerariifolium</name>
    <name type="common">Dalmatian daisy</name>
    <name type="synonym">Chrysanthemum cinerariifolium</name>
    <dbReference type="NCBI Taxonomy" id="118510"/>
    <lineage>
        <taxon>Eukaryota</taxon>
        <taxon>Viridiplantae</taxon>
        <taxon>Streptophyta</taxon>
        <taxon>Embryophyta</taxon>
        <taxon>Tracheophyta</taxon>
        <taxon>Spermatophyta</taxon>
        <taxon>Magnoliopsida</taxon>
        <taxon>eudicotyledons</taxon>
        <taxon>Gunneridae</taxon>
        <taxon>Pentapetalae</taxon>
        <taxon>asterids</taxon>
        <taxon>campanulids</taxon>
        <taxon>Asterales</taxon>
        <taxon>Asteraceae</taxon>
        <taxon>Asteroideae</taxon>
        <taxon>Anthemideae</taxon>
        <taxon>Anthemidinae</taxon>
        <taxon>Tanacetum</taxon>
    </lineage>
</organism>
<gene>
    <name evidence="1" type="ORF">Tci_004070</name>
</gene>
<dbReference type="EMBL" id="BKCJ010000319">
    <property type="protein sequence ID" value="GEU32092.1"/>
    <property type="molecule type" value="Genomic_DNA"/>
</dbReference>
<evidence type="ECO:0000313" key="1">
    <source>
        <dbReference type="EMBL" id="GEU32092.1"/>
    </source>
</evidence>
<name>A0A6L2J5V4_TANCI</name>
<dbReference type="AlphaFoldDB" id="A0A6L2J5V4"/>
<sequence length="67" mass="7912">MVSRRLTFDEVMPHTKAVVSFNVLDPKLEFMLLKETMIRHQLKPSLHLWKLSELEIYQVKRGCVTLS</sequence>
<comment type="caution">
    <text evidence="1">The sequence shown here is derived from an EMBL/GenBank/DDBJ whole genome shotgun (WGS) entry which is preliminary data.</text>
</comment>
<accession>A0A6L2J5V4</accession>